<dbReference type="EMBL" id="WJNG01000013">
    <property type="protein sequence ID" value="MRH43978.1"/>
    <property type="molecule type" value="Genomic_DNA"/>
</dbReference>
<name>A0A6A8DE47_9BACI</name>
<evidence type="ECO:0000256" key="1">
    <source>
        <dbReference type="SAM" id="SignalP"/>
    </source>
</evidence>
<evidence type="ECO:0000313" key="3">
    <source>
        <dbReference type="Proteomes" id="UP000799092"/>
    </source>
</evidence>
<sequence length="206" mass="23695">MKNYLLVFIVILFSFNTLPVQGSNQGPTEQISNYQVIPDEAIRLRILANSDQEDDQELKRIIRDQVNKEITTWVEDIDNITEARQVIQQRIGEIDSIVARTLAEQGIDQSFQVEYGKDVKFPTKIYGSYVYPSGSYEAILISLGEAKGANWWCVLFPPLCFLDFSNGTSVAEEEDGENDTEEVKQAENDEEDKEIKVKFFFMKWFI</sequence>
<keyword evidence="1" id="KW-0732">Signal</keyword>
<dbReference type="OrthoDB" id="9793324at2"/>
<dbReference type="NCBIfam" id="TIGR02837">
    <property type="entry name" value="spore_II_R"/>
    <property type="match status" value="1"/>
</dbReference>
<dbReference type="AlphaFoldDB" id="A0A6A8DE47"/>
<comment type="caution">
    <text evidence="2">The sequence shown here is derived from an EMBL/GenBank/DDBJ whole genome shotgun (WGS) entry which is preliminary data.</text>
</comment>
<dbReference type="RefSeq" id="WP_153737596.1">
    <property type="nucleotide sequence ID" value="NZ_WJNG01000013.1"/>
</dbReference>
<accession>A0A6A8DE47</accession>
<gene>
    <name evidence="2" type="primary">spoIIR</name>
    <name evidence="2" type="ORF">GH741_15145</name>
</gene>
<feature type="signal peptide" evidence="1">
    <location>
        <begin position="1"/>
        <end position="22"/>
    </location>
</feature>
<dbReference type="Pfam" id="PF09551">
    <property type="entry name" value="Spore_II_R"/>
    <property type="match status" value="1"/>
</dbReference>
<keyword evidence="3" id="KW-1185">Reference proteome</keyword>
<evidence type="ECO:0000313" key="2">
    <source>
        <dbReference type="EMBL" id="MRH43978.1"/>
    </source>
</evidence>
<reference evidence="2" key="1">
    <citation type="submission" date="2019-11" db="EMBL/GenBank/DDBJ databases">
        <authorList>
            <person name="Li J."/>
        </authorList>
    </citation>
    <scope>NUCLEOTIDE SEQUENCE</scope>
    <source>
        <strain evidence="2">B6B</strain>
    </source>
</reference>
<dbReference type="Proteomes" id="UP000799092">
    <property type="component" value="Unassembled WGS sequence"/>
</dbReference>
<feature type="chain" id="PRO_5025356788" evidence="1">
    <location>
        <begin position="23"/>
        <end position="206"/>
    </location>
</feature>
<organism evidence="2 3">
    <name type="scientific">Aquibacillus halophilus</name>
    <dbReference type="NCBI Taxonomy" id="930132"/>
    <lineage>
        <taxon>Bacteria</taxon>
        <taxon>Bacillati</taxon>
        <taxon>Bacillota</taxon>
        <taxon>Bacilli</taxon>
        <taxon>Bacillales</taxon>
        <taxon>Bacillaceae</taxon>
        <taxon>Aquibacillus</taxon>
    </lineage>
</organism>
<protein>
    <submittedName>
        <fullName evidence="2">Stage II sporulation protein R</fullName>
    </submittedName>
</protein>
<dbReference type="InterPro" id="IPR014202">
    <property type="entry name" value="Spore_II_R"/>
</dbReference>
<proteinExistence type="predicted"/>